<protein>
    <submittedName>
        <fullName evidence="2">DUF3159 domain-containing protein</fullName>
    </submittedName>
</protein>
<feature type="transmembrane region" description="Helical" evidence="1">
    <location>
        <begin position="115"/>
        <end position="137"/>
    </location>
</feature>
<gene>
    <name evidence="2" type="ORF">LRS13_05065</name>
</gene>
<feature type="transmembrane region" description="Helical" evidence="1">
    <location>
        <begin position="188"/>
        <end position="206"/>
    </location>
</feature>
<evidence type="ECO:0000256" key="1">
    <source>
        <dbReference type="SAM" id="Phobius"/>
    </source>
</evidence>
<keyword evidence="1" id="KW-0472">Membrane</keyword>
<dbReference type="Pfam" id="PF11361">
    <property type="entry name" value="DUF3159"/>
    <property type="match status" value="1"/>
</dbReference>
<evidence type="ECO:0000313" key="3">
    <source>
        <dbReference type="Proteomes" id="UP001058860"/>
    </source>
</evidence>
<dbReference type="EMBL" id="CP088295">
    <property type="protein sequence ID" value="UUY04900.1"/>
    <property type="molecule type" value="Genomic_DNA"/>
</dbReference>
<feature type="transmembrane region" description="Helical" evidence="1">
    <location>
        <begin position="79"/>
        <end position="95"/>
    </location>
</feature>
<proteinExistence type="predicted"/>
<accession>A0ABY5PK43</accession>
<feature type="transmembrane region" description="Helical" evidence="1">
    <location>
        <begin position="158"/>
        <end position="176"/>
    </location>
</feature>
<dbReference type="RefSeq" id="WP_353865378.1">
    <property type="nucleotide sequence ID" value="NZ_CP088295.1"/>
</dbReference>
<keyword evidence="1" id="KW-1133">Transmembrane helix</keyword>
<keyword evidence="1" id="KW-0812">Transmembrane</keyword>
<keyword evidence="3" id="KW-1185">Reference proteome</keyword>
<dbReference type="Proteomes" id="UP001058860">
    <property type="component" value="Chromosome"/>
</dbReference>
<sequence>MTEHPLIQSTHADDPGPGPAIHEALGGPLGIAESAAPAVVFVIAYSIAGQEPTTAAIIAAAVGGLFALARIARKETIQFALAGMAGLAISAFVVSRTGNAEDFFLPGLLLNGVYAAGYLISILVRWPLIGLILETAMQKGTAWRKDPTKLKLYSRVSWIWVAMFSLRLVVQVPLYFADAVAALGVARVAMGVPLFALAIYLSWLLIREPPVSAAPARP</sequence>
<evidence type="ECO:0000313" key="2">
    <source>
        <dbReference type="EMBL" id="UUY04900.1"/>
    </source>
</evidence>
<name>A0ABY5PK43_9ACTN</name>
<dbReference type="PIRSF" id="PIRSF010219">
    <property type="entry name" value="UCP010219"/>
    <property type="match status" value="1"/>
</dbReference>
<feature type="transmembrane region" description="Helical" evidence="1">
    <location>
        <begin position="54"/>
        <end position="72"/>
    </location>
</feature>
<reference evidence="3" key="1">
    <citation type="submission" date="2021-11" db="EMBL/GenBank/DDBJ databases">
        <title>Cultivation dependent microbiological survey of springs from the worlds oldest radium mine currently devoted to the extraction of radon-saturated water.</title>
        <authorList>
            <person name="Kapinusova G."/>
            <person name="Smrhova T."/>
            <person name="Strejcek M."/>
            <person name="Suman J."/>
            <person name="Jani K."/>
            <person name="Pajer P."/>
            <person name="Uhlik O."/>
        </authorList>
    </citation>
    <scope>NUCLEOTIDE SEQUENCE [LARGE SCALE GENOMIC DNA]</scope>
    <source>
        <strain evidence="3">J379</strain>
    </source>
</reference>
<organism evidence="2 3">
    <name type="scientific">Svornostia abyssi</name>
    <dbReference type="NCBI Taxonomy" id="2898438"/>
    <lineage>
        <taxon>Bacteria</taxon>
        <taxon>Bacillati</taxon>
        <taxon>Actinomycetota</taxon>
        <taxon>Thermoleophilia</taxon>
        <taxon>Solirubrobacterales</taxon>
        <taxon>Baekduiaceae</taxon>
        <taxon>Svornostia</taxon>
    </lineage>
</organism>
<dbReference type="InterPro" id="IPR016566">
    <property type="entry name" value="UCP010219"/>
</dbReference>